<sequence>MFRPTPNSLMMKQSSSFPLFLFNTHVVRRAFSSSSRLHAEEKFVLFEEIPLSQIAPNLTTSNTASTTIGLVTINKPDKMNALCPKTAIQFRELFESDQICNNKNLGCLVLTGAKSNTQGKSAFSAGGDFDFLLERCNDQPFNNSARMLQFYNSFLTPLLKLCPIPTISALNGHAIGAGLAIALATDIRFVEANAKLGVNFVNLGLSPGMASTYFLPYLLGHQSASALLLTGDLISAQKALELGMVYEVIEGEDQLRERALEYAARIARNPPIATKLCLKNLRMQQLEGLEKMIIREADAQAQSYADPILKQTIESLIRKSNEKK</sequence>
<dbReference type="InterPro" id="IPR001753">
    <property type="entry name" value="Enoyl-CoA_hydra/iso"/>
</dbReference>
<evidence type="ECO:0000256" key="2">
    <source>
        <dbReference type="RuleBase" id="RU003707"/>
    </source>
</evidence>
<dbReference type="GO" id="GO:0006635">
    <property type="term" value="P:fatty acid beta-oxidation"/>
    <property type="evidence" value="ECO:0007669"/>
    <property type="project" value="TreeGrafter"/>
</dbReference>
<dbReference type="AlphaFoldDB" id="A0A6A5C6C9"/>
<dbReference type="VEuPathDB" id="AmoebaDB:NfTy_024390"/>
<dbReference type="InterPro" id="IPR018376">
    <property type="entry name" value="Enoyl-CoA_hyd/isom_CS"/>
</dbReference>
<dbReference type="OMA" id="LERCNDQ"/>
<evidence type="ECO:0000256" key="1">
    <source>
        <dbReference type="ARBA" id="ARBA00005254"/>
    </source>
</evidence>
<dbReference type="VEuPathDB" id="AmoebaDB:NF0131470"/>
<name>A0A6A5C6C9_NAEFO</name>
<dbReference type="GO" id="GO:0003824">
    <property type="term" value="F:catalytic activity"/>
    <property type="evidence" value="ECO:0007669"/>
    <property type="project" value="InterPro"/>
</dbReference>
<dbReference type="Gene3D" id="3.90.226.10">
    <property type="entry name" value="2-enoyl-CoA Hydratase, Chain A, domain 1"/>
    <property type="match status" value="1"/>
</dbReference>
<dbReference type="Proteomes" id="UP000444721">
    <property type="component" value="Unassembled WGS sequence"/>
</dbReference>
<dbReference type="RefSeq" id="XP_044566071.1">
    <property type="nucleotide sequence ID" value="XM_044703157.1"/>
</dbReference>
<dbReference type="GeneID" id="68119833"/>
<dbReference type="SUPFAM" id="SSF52096">
    <property type="entry name" value="ClpP/crotonase"/>
    <property type="match status" value="1"/>
</dbReference>
<dbReference type="InterPro" id="IPR029045">
    <property type="entry name" value="ClpP/crotonase-like_dom_sf"/>
</dbReference>
<dbReference type="Pfam" id="PF00378">
    <property type="entry name" value="ECH_1"/>
    <property type="match status" value="1"/>
</dbReference>
<evidence type="ECO:0000313" key="4">
    <source>
        <dbReference type="Proteomes" id="UP000444721"/>
    </source>
</evidence>
<dbReference type="PANTHER" id="PTHR11941:SF173">
    <property type="entry name" value="3-HYDROXYBUTYRYL-COA DEHYDRATASE-LIKE PROTEIN, MITOCHONDRIAL"/>
    <property type="match status" value="1"/>
</dbReference>
<dbReference type="VEuPathDB" id="AmoebaDB:FDP41_012618"/>
<dbReference type="CDD" id="cd06558">
    <property type="entry name" value="crotonase-like"/>
    <property type="match status" value="1"/>
</dbReference>
<protein>
    <recommendedName>
        <fullName evidence="5">Enoyl-CoA hydratase</fullName>
    </recommendedName>
</protein>
<keyword evidence="4" id="KW-1185">Reference proteome</keyword>
<dbReference type="PROSITE" id="PS00166">
    <property type="entry name" value="ENOYL_COA_HYDRATASE"/>
    <property type="match status" value="1"/>
</dbReference>
<dbReference type="EMBL" id="VFQX01000015">
    <property type="protein sequence ID" value="KAF0981358.1"/>
    <property type="molecule type" value="Genomic_DNA"/>
</dbReference>
<organism evidence="3 4">
    <name type="scientific">Naegleria fowleri</name>
    <name type="common">Brain eating amoeba</name>
    <dbReference type="NCBI Taxonomy" id="5763"/>
    <lineage>
        <taxon>Eukaryota</taxon>
        <taxon>Discoba</taxon>
        <taxon>Heterolobosea</taxon>
        <taxon>Tetramitia</taxon>
        <taxon>Eutetramitia</taxon>
        <taxon>Vahlkampfiidae</taxon>
        <taxon>Naegleria</taxon>
    </lineage>
</organism>
<comment type="similarity">
    <text evidence="1 2">Belongs to the enoyl-CoA hydratase/isomerase family.</text>
</comment>
<evidence type="ECO:0000313" key="3">
    <source>
        <dbReference type="EMBL" id="KAF0981358.1"/>
    </source>
</evidence>
<dbReference type="GO" id="GO:0005739">
    <property type="term" value="C:mitochondrion"/>
    <property type="evidence" value="ECO:0007669"/>
    <property type="project" value="TreeGrafter"/>
</dbReference>
<proteinExistence type="inferred from homology"/>
<reference evidence="3 4" key="1">
    <citation type="journal article" date="2019" name="Sci. Rep.">
        <title>Nanopore sequencing improves the draft genome of the human pathogenic amoeba Naegleria fowleri.</title>
        <authorList>
            <person name="Liechti N."/>
            <person name="Schurch N."/>
            <person name="Bruggmann R."/>
            <person name="Wittwer M."/>
        </authorList>
    </citation>
    <scope>NUCLEOTIDE SEQUENCE [LARGE SCALE GENOMIC DNA]</scope>
    <source>
        <strain evidence="3 4">ATCC 30894</strain>
    </source>
</reference>
<gene>
    <name evidence="3" type="ORF">FDP41_012618</name>
</gene>
<accession>A0A6A5C6C9</accession>
<dbReference type="PANTHER" id="PTHR11941">
    <property type="entry name" value="ENOYL-COA HYDRATASE-RELATED"/>
    <property type="match status" value="1"/>
</dbReference>
<comment type="caution">
    <text evidence="3">The sequence shown here is derived from an EMBL/GenBank/DDBJ whole genome shotgun (WGS) entry which is preliminary data.</text>
</comment>
<dbReference type="OrthoDB" id="2139957at2759"/>
<evidence type="ECO:0008006" key="5">
    <source>
        <dbReference type="Google" id="ProtNLM"/>
    </source>
</evidence>